<comment type="caution">
    <text evidence="1">The sequence shown here is derived from an EMBL/GenBank/DDBJ whole genome shotgun (WGS) entry which is preliminary data.</text>
</comment>
<dbReference type="RefSeq" id="WP_184082228.1">
    <property type="nucleotide sequence ID" value="NZ_JACHIJ010000001.1"/>
</dbReference>
<gene>
    <name evidence="1" type="ORF">HNQ36_000344</name>
</gene>
<dbReference type="EMBL" id="JACHIJ010000001">
    <property type="protein sequence ID" value="MBB5050396.1"/>
    <property type="molecule type" value="Genomic_DNA"/>
</dbReference>
<protein>
    <submittedName>
        <fullName evidence="1">Uncharacterized protein</fullName>
    </submittedName>
</protein>
<accession>A0A840N0Y5</accession>
<dbReference type="Proteomes" id="UP000521227">
    <property type="component" value="Unassembled WGS sequence"/>
</dbReference>
<dbReference type="AlphaFoldDB" id="A0A840N0Y5"/>
<sequence length="335" mass="34451">MFGLNSEYGDMLNDTARDSRSQLLGNPTAIGCHNLLTTCGGKCPPSGNHASRRLDTLAGGAVRHRRCRRPVRGGDSCCRRPAALHDQPGECRHLSGQSVSGHPISNRFGAAVDALHVNNLTQNIGGTGIVFNPAGGPLTFNLFSNTGNFGIISKGNGIQLNSAGTLFSVDHTGNINARNIAIRVESFGDGENAGPVTVRMAGNANAGDGIFARSQVGSLDTGSAGAAAIIFKGNIISDGFGISARSTVNLGNDNRNAGISSVVSKGDILARCVGIEAISSVTGTGNASGVSVDSAGNIITQTGFFGIEARSSDRDRLGTDPIFASRLYAEHVTVS</sequence>
<reference evidence="1 2" key="1">
    <citation type="submission" date="2020-08" db="EMBL/GenBank/DDBJ databases">
        <title>Genomic Encyclopedia of Type Strains, Phase IV (KMG-IV): sequencing the most valuable type-strain genomes for metagenomic binning, comparative biology and taxonomic classification.</title>
        <authorList>
            <person name="Goeker M."/>
        </authorList>
    </citation>
    <scope>NUCLEOTIDE SEQUENCE [LARGE SCALE GENOMIC DNA]</scope>
    <source>
        <strain evidence="1 2">DSM 17498</strain>
    </source>
</reference>
<name>A0A840N0Y5_9BRAD</name>
<proteinExistence type="predicted"/>
<evidence type="ECO:0000313" key="2">
    <source>
        <dbReference type="Proteomes" id="UP000521227"/>
    </source>
</evidence>
<organism evidence="1 2">
    <name type="scientific">Afipia massiliensis</name>
    <dbReference type="NCBI Taxonomy" id="211460"/>
    <lineage>
        <taxon>Bacteria</taxon>
        <taxon>Pseudomonadati</taxon>
        <taxon>Pseudomonadota</taxon>
        <taxon>Alphaproteobacteria</taxon>
        <taxon>Hyphomicrobiales</taxon>
        <taxon>Nitrobacteraceae</taxon>
        <taxon>Afipia</taxon>
    </lineage>
</organism>
<evidence type="ECO:0000313" key="1">
    <source>
        <dbReference type="EMBL" id="MBB5050396.1"/>
    </source>
</evidence>